<dbReference type="SUPFAM" id="SSF51735">
    <property type="entry name" value="NAD(P)-binding Rossmann-fold domains"/>
    <property type="match status" value="1"/>
</dbReference>
<dbReference type="FunFam" id="3.40.50.720:FF:000084">
    <property type="entry name" value="Short-chain dehydrogenase reductase"/>
    <property type="match status" value="1"/>
</dbReference>
<dbReference type="EMBL" id="FOKG01000030">
    <property type="protein sequence ID" value="SFB62139.1"/>
    <property type="molecule type" value="Genomic_DNA"/>
</dbReference>
<dbReference type="InterPro" id="IPR000073">
    <property type="entry name" value="AB_hydrolase_1"/>
</dbReference>
<dbReference type="AlphaFoldDB" id="A0A1I1CHK6"/>
<dbReference type="Gene3D" id="3.40.50.1820">
    <property type="entry name" value="alpha/beta hydrolase"/>
    <property type="match status" value="1"/>
</dbReference>
<dbReference type="InterPro" id="IPR029058">
    <property type="entry name" value="AB_hydrolase_fold"/>
</dbReference>
<dbReference type="InterPro" id="IPR002347">
    <property type="entry name" value="SDR_fam"/>
</dbReference>
<name>A0A1I1CHK6_9PSEU</name>
<dbReference type="SUPFAM" id="SSF53474">
    <property type="entry name" value="alpha/beta-Hydrolases"/>
    <property type="match status" value="1"/>
</dbReference>
<dbReference type="PANTHER" id="PTHR43391:SF12">
    <property type="entry name" value="OXIDOREDUCTASE EPHD-RELATED"/>
    <property type="match status" value="1"/>
</dbReference>
<dbReference type="Pfam" id="PF00106">
    <property type="entry name" value="adh_short"/>
    <property type="match status" value="1"/>
</dbReference>
<evidence type="ECO:0000256" key="1">
    <source>
        <dbReference type="ARBA" id="ARBA00006484"/>
    </source>
</evidence>
<dbReference type="PANTHER" id="PTHR43391">
    <property type="entry name" value="RETINOL DEHYDROGENASE-RELATED"/>
    <property type="match status" value="1"/>
</dbReference>
<dbReference type="Pfam" id="PF00561">
    <property type="entry name" value="Abhydrolase_1"/>
    <property type="match status" value="1"/>
</dbReference>
<evidence type="ECO:0000313" key="5">
    <source>
        <dbReference type="Proteomes" id="UP000243799"/>
    </source>
</evidence>
<evidence type="ECO:0000256" key="2">
    <source>
        <dbReference type="ARBA" id="ARBA00023002"/>
    </source>
</evidence>
<dbReference type="OrthoDB" id="4220752at2"/>
<dbReference type="GO" id="GO:0016491">
    <property type="term" value="F:oxidoreductase activity"/>
    <property type="evidence" value="ECO:0007669"/>
    <property type="project" value="UniProtKB-KW"/>
</dbReference>
<dbReference type="PRINTS" id="PR00080">
    <property type="entry name" value="SDRFAMILY"/>
</dbReference>
<evidence type="ECO:0000313" key="4">
    <source>
        <dbReference type="EMBL" id="SFB62139.1"/>
    </source>
</evidence>
<gene>
    <name evidence="4" type="ORF">SAMN05216266_1305</name>
</gene>
<protein>
    <submittedName>
        <fullName evidence="4">Short-chain dehydrogenase</fullName>
    </submittedName>
</protein>
<dbReference type="PROSITE" id="PS00061">
    <property type="entry name" value="ADH_SHORT"/>
    <property type="match status" value="1"/>
</dbReference>
<reference evidence="5" key="1">
    <citation type="submission" date="2016-10" db="EMBL/GenBank/DDBJ databases">
        <authorList>
            <person name="Varghese N."/>
            <person name="Submissions S."/>
        </authorList>
    </citation>
    <scope>NUCLEOTIDE SEQUENCE [LARGE SCALE GENOMIC DNA]</scope>
    <source>
        <strain evidence="5">CGMCC 4.3568</strain>
    </source>
</reference>
<dbReference type="STRING" id="490629.SAMN05216266_1305"/>
<comment type="similarity">
    <text evidence="1">Belongs to the short-chain dehydrogenases/reductases (SDR) family.</text>
</comment>
<dbReference type="InterPro" id="IPR020904">
    <property type="entry name" value="Sc_DH/Rdtase_CS"/>
</dbReference>
<feature type="domain" description="Ketoreductase" evidence="3">
    <location>
        <begin position="317"/>
        <end position="492"/>
    </location>
</feature>
<organism evidence="4 5">
    <name type="scientific">Amycolatopsis marina</name>
    <dbReference type="NCBI Taxonomy" id="490629"/>
    <lineage>
        <taxon>Bacteria</taxon>
        <taxon>Bacillati</taxon>
        <taxon>Actinomycetota</taxon>
        <taxon>Actinomycetes</taxon>
        <taxon>Pseudonocardiales</taxon>
        <taxon>Pseudonocardiaceae</taxon>
        <taxon>Amycolatopsis</taxon>
    </lineage>
</organism>
<dbReference type="CDD" id="cd05233">
    <property type="entry name" value="SDR_c"/>
    <property type="match status" value="1"/>
</dbReference>
<dbReference type="SMART" id="SM00822">
    <property type="entry name" value="PKS_KR"/>
    <property type="match status" value="1"/>
</dbReference>
<keyword evidence="5" id="KW-1185">Reference proteome</keyword>
<dbReference type="Gene3D" id="3.40.50.720">
    <property type="entry name" value="NAD(P)-binding Rossmann-like Domain"/>
    <property type="match status" value="1"/>
</dbReference>
<dbReference type="PRINTS" id="PR00081">
    <property type="entry name" value="GDHRDH"/>
</dbReference>
<dbReference type="NCBIfam" id="NF004514">
    <property type="entry name" value="PRK05855.1"/>
    <property type="match status" value="1"/>
</dbReference>
<keyword evidence="2" id="KW-0560">Oxidoreductase</keyword>
<sequence length="584" mass="63126">MAVVATEERTQSWVTASDGVRLSVRTCGAADKPVVLCVHGYPDNSSMWDGVIAGLRQKFRVVTYDVRGAGASDKPRERSAYRLDQLADDLAEVADAVSPDRPVHLLAHDWGSIQAWHAVTGERMRGRIASYTSMSGPSLDHAGAWFRAQLRPSPRALRNGITQFLHSGYIAFFQLPLLPELLWRTGVMRRIIARLEPAESNADTSDGMHGLKLYRANMLPRLTRPMPRTADIPVQVLAPTGDGFVTTPLQTEIQRWVPDLRVRPVAGGHWVTRSRPEMVARATTELVEYVEHGRQARALRRTRVAGGDGKDLRFPGRLVVVTGGGSGIGRATALAFAAQGADIVVTDLNGDSAAETATMAREHGVAAAHYKVDAADGKAVREFAVRVRAQHGIPDVVVNNAGIGVSGPFLDTSEEDWQRVIDVNLWGVIHGCRAFAEQLVERGEGGHIVNIASAAAYMPSKILSAYATTKSAVLMLSECLRAELAAENIGVTAVCPGIVHTNITSTTRFAGVDDAEQVRRQRSATSMYAKRGFGPEKVARDILRAVERDVALQPSTPEAKAALVMSRLTPGVLRATAKLDATPK</sequence>
<dbReference type="InterPro" id="IPR057326">
    <property type="entry name" value="KR_dom"/>
</dbReference>
<accession>A0A1I1CHK6</accession>
<dbReference type="Proteomes" id="UP000243799">
    <property type="component" value="Unassembled WGS sequence"/>
</dbReference>
<dbReference type="InterPro" id="IPR036291">
    <property type="entry name" value="NAD(P)-bd_dom_sf"/>
</dbReference>
<evidence type="ECO:0000259" key="3">
    <source>
        <dbReference type="SMART" id="SM00822"/>
    </source>
</evidence>
<proteinExistence type="inferred from homology"/>